<dbReference type="OrthoDB" id="1747284at2"/>
<dbReference type="AlphaFoldDB" id="A0A371IZ62"/>
<keyword evidence="2" id="KW-1185">Reference proteome</keyword>
<dbReference type="EMBL" id="NOJY02000049">
    <property type="protein sequence ID" value="RDY25758.1"/>
    <property type="molecule type" value="Genomic_DNA"/>
</dbReference>
<gene>
    <name evidence="1" type="ORF">CHL78_016615</name>
</gene>
<name>A0A371IZ62_9FIRM</name>
<dbReference type="Proteomes" id="UP000215694">
    <property type="component" value="Unassembled WGS sequence"/>
</dbReference>
<proteinExistence type="predicted"/>
<reference evidence="1 2" key="1">
    <citation type="journal article" date="2017" name="Genome Announc.">
        <title>Draft Genome Sequence of Romboutsia weinsteinii sp. nov. Strain CCRI-19649(T) Isolated from Surface Water.</title>
        <authorList>
            <person name="Maheux A.F."/>
            <person name="Boudreau D.K."/>
            <person name="Berube E."/>
            <person name="Boissinot M."/>
            <person name="Cantin P."/>
            <person name="Raymond F."/>
            <person name="Corbeil J."/>
            <person name="Omar R.F."/>
            <person name="Bergeron M.G."/>
        </authorList>
    </citation>
    <scope>NUCLEOTIDE SEQUENCE [LARGE SCALE GENOMIC DNA]</scope>
    <source>
        <strain evidence="1 2">CCRI-19649</strain>
    </source>
</reference>
<evidence type="ECO:0000313" key="1">
    <source>
        <dbReference type="EMBL" id="RDY25758.1"/>
    </source>
</evidence>
<evidence type="ECO:0000313" key="2">
    <source>
        <dbReference type="Proteomes" id="UP000215694"/>
    </source>
</evidence>
<accession>A0A371IZ62</accession>
<dbReference type="RefSeq" id="WP_094369357.1">
    <property type="nucleotide sequence ID" value="NZ_NOJY02000049.1"/>
</dbReference>
<protein>
    <submittedName>
        <fullName evidence="1">Uncharacterized protein</fullName>
    </submittedName>
</protein>
<sequence length="349" mass="40934">MNSKVASSIFLKEDDIYIEVPIDIVGDLKNQNTIVKDYIRIYKNINKLKDDINRYLFDDESTVSASSIGYQFMKIKSEENLDKILPFMNIDINKMGTRIERIAPYFGIDIEDINSKREDLKNEYVNSSYNTNDIVDRDYLEEIINDITTSSMYSLKTKSRYGGISTDISIKNKDEISDYNNEEIGGNYCPILVIYRPAKYNRGQYVLEDTYYVYIKRQPLDALIKQERLDEKGVDGMGAISYKKLRPDLTNENLQEILAELYVYSQKNSLVYENIKLADISSNKIWMTADKLKKEFKELRYYHKNITSKVKEIYDSASRYYTQISGKYIFDSRELVHCYKTYKSKDINN</sequence>
<comment type="caution">
    <text evidence="1">The sequence shown here is derived from an EMBL/GenBank/DDBJ whole genome shotgun (WGS) entry which is preliminary data.</text>
</comment>
<organism evidence="1 2">
    <name type="scientific">Romboutsia weinsteinii</name>
    <dbReference type="NCBI Taxonomy" id="2020949"/>
    <lineage>
        <taxon>Bacteria</taxon>
        <taxon>Bacillati</taxon>
        <taxon>Bacillota</taxon>
        <taxon>Clostridia</taxon>
        <taxon>Peptostreptococcales</taxon>
        <taxon>Peptostreptococcaceae</taxon>
        <taxon>Romboutsia</taxon>
    </lineage>
</organism>